<dbReference type="InterPro" id="IPR052905">
    <property type="entry name" value="LD-transpeptidase_YkuD-like"/>
</dbReference>
<dbReference type="GO" id="GO:0071555">
    <property type="term" value="P:cell wall organization"/>
    <property type="evidence" value="ECO:0007669"/>
    <property type="project" value="UniProtKB-UniRule"/>
</dbReference>
<comment type="similarity">
    <text evidence="2">Belongs to the YkuD family.</text>
</comment>
<evidence type="ECO:0000256" key="8">
    <source>
        <dbReference type="SAM" id="MobiDB-lite"/>
    </source>
</evidence>
<evidence type="ECO:0000256" key="4">
    <source>
        <dbReference type="ARBA" id="ARBA00022960"/>
    </source>
</evidence>
<feature type="active site" description="Nucleophile" evidence="7">
    <location>
        <position position="520"/>
    </location>
</feature>
<dbReference type="Pfam" id="PF20142">
    <property type="entry name" value="Scaffold"/>
    <property type="match status" value="1"/>
</dbReference>
<dbReference type="GO" id="GO:0009252">
    <property type="term" value="P:peptidoglycan biosynthetic process"/>
    <property type="evidence" value="ECO:0007669"/>
    <property type="project" value="UniProtKB-KW"/>
</dbReference>
<dbReference type="Gene3D" id="2.40.440.10">
    <property type="entry name" value="L,D-transpeptidase catalytic domain-like"/>
    <property type="match status" value="1"/>
</dbReference>
<proteinExistence type="inferred from homology"/>
<comment type="pathway">
    <text evidence="1 7">Cell wall biogenesis; peptidoglycan biosynthesis.</text>
</comment>
<dbReference type="InterPro" id="IPR038063">
    <property type="entry name" value="Transpep_catalytic_dom"/>
</dbReference>
<name>A0AAU7JCE5_9HYPH</name>
<evidence type="ECO:0000256" key="5">
    <source>
        <dbReference type="ARBA" id="ARBA00022984"/>
    </source>
</evidence>
<dbReference type="GO" id="GO:0016740">
    <property type="term" value="F:transferase activity"/>
    <property type="evidence" value="ECO:0007669"/>
    <property type="project" value="UniProtKB-KW"/>
</dbReference>
<dbReference type="InterPro" id="IPR036365">
    <property type="entry name" value="PGBD-like_sf"/>
</dbReference>
<evidence type="ECO:0000313" key="10">
    <source>
        <dbReference type="EMBL" id="XBO37938.1"/>
    </source>
</evidence>
<evidence type="ECO:0000256" key="7">
    <source>
        <dbReference type="PROSITE-ProRule" id="PRU01373"/>
    </source>
</evidence>
<dbReference type="SUPFAM" id="SSF47090">
    <property type="entry name" value="PGBD-like"/>
    <property type="match status" value="1"/>
</dbReference>
<feature type="region of interest" description="Disordered" evidence="8">
    <location>
        <begin position="1"/>
        <end position="25"/>
    </location>
</feature>
<dbReference type="GO" id="GO:0008360">
    <property type="term" value="P:regulation of cell shape"/>
    <property type="evidence" value="ECO:0007669"/>
    <property type="project" value="UniProtKB-UniRule"/>
</dbReference>
<dbReference type="Gene3D" id="1.10.101.10">
    <property type="entry name" value="PGBD-like superfamily/PGBD"/>
    <property type="match status" value="1"/>
</dbReference>
<feature type="region of interest" description="Disordered" evidence="8">
    <location>
        <begin position="73"/>
        <end position="98"/>
    </location>
</feature>
<keyword evidence="4 7" id="KW-0133">Cell shape</keyword>
<feature type="domain" description="L,D-TPase catalytic" evidence="9">
    <location>
        <begin position="387"/>
        <end position="544"/>
    </location>
</feature>
<keyword evidence="6 7" id="KW-0961">Cell wall biogenesis/degradation</keyword>
<dbReference type="RefSeq" id="WP_406854764.1">
    <property type="nucleotide sequence ID" value="NZ_CP157484.1"/>
</dbReference>
<dbReference type="InterPro" id="IPR045380">
    <property type="entry name" value="LD_TPept_scaffold_dom"/>
</dbReference>
<evidence type="ECO:0000259" key="9">
    <source>
        <dbReference type="PROSITE" id="PS52029"/>
    </source>
</evidence>
<sequence>MTLAVALASPGRAEDPAPQGADLSAASTAQVDVVVPLPEAPTALIASEAAPSAEAKVDIPPPDLPAVTVVIEPDPAPAGRPVQAAETPKTEPANAPARTEQVAAPGLDPAAVRDAVRDAFKTFADGKSSRPVARLAKKERDALSAFYAERQNEPAWYPGGQATPAARGALAQIANAELDALDPAAYPAATLAAGAGPADVAEAELTLSAAAVAYARDARGARIEPSRLSNLLTPDLDLPAAPDVLNTLLSAADAGRALAAYQPPHAGYLALKAKLHEMREATGAVRPGEDDLDGPPLRYGSMDRRVPLIRARLNLDPKPDQAYDDDLIAAIKTLQRSHRVRATGIFDQRAAELLTGRPRVTVGSIAIGDVIANMERWRWLPHDLGDRRIEVNLPEFALRLYENGVVVHRTRVIVGKTTSPTPVFSHMMDHVIVNPSWYLPPSILKNEFLPKLAEDPNYAARLGYEVIRRGNSVSVRQPPGERNALGFIKFMFPNQHAVYLHDTPSRSLFGNERRAFSHGCVRVENPFRLADFVLGDQGYDEKRLKGLIGKGERTIKFRQPLPIHLTYFTISVDENGRLQRREDLYGYDGRVKTALGVGPDGRRFAHLASPPALRPVSIMAQP</sequence>
<feature type="active site" description="Proton donor/acceptor" evidence="7">
    <location>
        <position position="501"/>
    </location>
</feature>
<protein>
    <submittedName>
        <fullName evidence="10">L,D-transpeptidase family protein</fullName>
    </submittedName>
</protein>
<dbReference type="CDD" id="cd16913">
    <property type="entry name" value="YkuD_like"/>
    <property type="match status" value="1"/>
</dbReference>
<organism evidence="10">
    <name type="scientific">Alsobacter sp. KACC 23698</name>
    <dbReference type="NCBI Taxonomy" id="3149229"/>
    <lineage>
        <taxon>Bacteria</taxon>
        <taxon>Pseudomonadati</taxon>
        <taxon>Pseudomonadota</taxon>
        <taxon>Alphaproteobacteria</taxon>
        <taxon>Hyphomicrobiales</taxon>
        <taxon>Alsobacteraceae</taxon>
        <taxon>Alsobacter</taxon>
    </lineage>
</organism>
<evidence type="ECO:0000256" key="3">
    <source>
        <dbReference type="ARBA" id="ARBA00022679"/>
    </source>
</evidence>
<dbReference type="PANTHER" id="PTHR41533">
    <property type="entry name" value="L,D-TRANSPEPTIDASE HI_1667-RELATED"/>
    <property type="match status" value="1"/>
</dbReference>
<keyword evidence="3" id="KW-0808">Transferase</keyword>
<reference evidence="10" key="1">
    <citation type="submission" date="2024-05" db="EMBL/GenBank/DDBJ databases">
        <authorList>
            <person name="Kim S."/>
            <person name="Heo J."/>
            <person name="Choi H."/>
            <person name="Choi Y."/>
            <person name="Kwon S.-W."/>
            <person name="Kim Y."/>
        </authorList>
    </citation>
    <scope>NUCLEOTIDE SEQUENCE</scope>
    <source>
        <strain evidence="10">KACC 23698</strain>
    </source>
</reference>
<dbReference type="AlphaFoldDB" id="A0AAU7JCE5"/>
<dbReference type="GO" id="GO:0004180">
    <property type="term" value="F:carboxypeptidase activity"/>
    <property type="evidence" value="ECO:0007669"/>
    <property type="project" value="UniProtKB-ARBA"/>
</dbReference>
<dbReference type="PANTHER" id="PTHR41533:SF2">
    <property type="entry name" value="BLR7131 PROTEIN"/>
    <property type="match status" value="1"/>
</dbReference>
<accession>A0AAU7JCE5</accession>
<dbReference type="InterPro" id="IPR036366">
    <property type="entry name" value="PGBDSf"/>
</dbReference>
<evidence type="ECO:0000256" key="6">
    <source>
        <dbReference type="ARBA" id="ARBA00023316"/>
    </source>
</evidence>
<evidence type="ECO:0000256" key="1">
    <source>
        <dbReference type="ARBA" id="ARBA00004752"/>
    </source>
</evidence>
<dbReference type="Pfam" id="PF03734">
    <property type="entry name" value="YkuD"/>
    <property type="match status" value="1"/>
</dbReference>
<dbReference type="EMBL" id="CP157484">
    <property type="protein sequence ID" value="XBO37938.1"/>
    <property type="molecule type" value="Genomic_DNA"/>
</dbReference>
<keyword evidence="5 7" id="KW-0573">Peptidoglycan synthesis</keyword>
<dbReference type="SUPFAM" id="SSF141523">
    <property type="entry name" value="L,D-transpeptidase catalytic domain-like"/>
    <property type="match status" value="1"/>
</dbReference>
<dbReference type="PROSITE" id="PS52029">
    <property type="entry name" value="LD_TPASE"/>
    <property type="match status" value="1"/>
</dbReference>
<gene>
    <name evidence="10" type="ORF">ABEG18_19780</name>
</gene>
<evidence type="ECO:0000256" key="2">
    <source>
        <dbReference type="ARBA" id="ARBA00005992"/>
    </source>
</evidence>
<dbReference type="InterPro" id="IPR005490">
    <property type="entry name" value="LD_TPept_cat_dom"/>
</dbReference>